<evidence type="ECO:0000313" key="7">
    <source>
        <dbReference type="Proteomes" id="UP000594464"/>
    </source>
</evidence>
<dbReference type="Proteomes" id="UP000594464">
    <property type="component" value="Chromosome"/>
</dbReference>
<dbReference type="InterPro" id="IPR036318">
    <property type="entry name" value="FAD-bd_PCMH-like_sf"/>
</dbReference>
<keyword evidence="2" id="KW-0285">Flavoprotein</keyword>
<evidence type="ECO:0000256" key="2">
    <source>
        <dbReference type="ARBA" id="ARBA00022630"/>
    </source>
</evidence>
<proteinExistence type="predicted"/>
<dbReference type="InterPro" id="IPR016164">
    <property type="entry name" value="FAD-linked_Oxase-like_C"/>
</dbReference>
<comment type="cofactor">
    <cofactor evidence="1">
        <name>FAD</name>
        <dbReference type="ChEBI" id="CHEBI:57692"/>
    </cofactor>
</comment>
<dbReference type="Gene3D" id="3.30.43.10">
    <property type="entry name" value="Uridine Diphospho-n-acetylenolpyruvylglucosamine Reductase, domain 2"/>
    <property type="match status" value="1"/>
</dbReference>
<evidence type="ECO:0000256" key="3">
    <source>
        <dbReference type="ARBA" id="ARBA00022827"/>
    </source>
</evidence>
<dbReference type="InterPro" id="IPR051914">
    <property type="entry name" value="FAD-linked_OxidoTrans_Type4"/>
</dbReference>
<dbReference type="Pfam" id="PF02913">
    <property type="entry name" value="FAD-oxidase_C"/>
    <property type="match status" value="1"/>
</dbReference>
<feature type="domain" description="FAD-binding PCMH-type" evidence="5">
    <location>
        <begin position="21"/>
        <end position="224"/>
    </location>
</feature>
<organism evidence="6 7">
    <name type="scientific">Candidatus Nitrohelix vancouverensis</name>
    <dbReference type="NCBI Taxonomy" id="2705534"/>
    <lineage>
        <taxon>Bacteria</taxon>
        <taxon>Pseudomonadati</taxon>
        <taxon>Nitrospinota/Tectimicrobiota group</taxon>
        <taxon>Nitrospinota</taxon>
        <taxon>Nitrospinia</taxon>
        <taxon>Nitrospinales</taxon>
        <taxon>Nitrospinaceae</taxon>
        <taxon>Candidatus Nitrohelix</taxon>
    </lineage>
</organism>
<dbReference type="Gene3D" id="3.30.465.10">
    <property type="match status" value="1"/>
</dbReference>
<dbReference type="PROSITE" id="PS51387">
    <property type="entry name" value="FAD_PCMH"/>
    <property type="match status" value="1"/>
</dbReference>
<evidence type="ECO:0000259" key="5">
    <source>
        <dbReference type="PROSITE" id="PS51387"/>
    </source>
</evidence>
<keyword evidence="3" id="KW-0274">FAD</keyword>
<dbReference type="InterPro" id="IPR006094">
    <property type="entry name" value="Oxid_FAD_bind_N"/>
</dbReference>
<dbReference type="KEGG" id="nva:G3M78_11325"/>
<dbReference type="Gene3D" id="1.10.45.10">
    <property type="entry name" value="Vanillyl-alcohol Oxidase, Chain A, domain 4"/>
    <property type="match status" value="1"/>
</dbReference>
<gene>
    <name evidence="6" type="ORF">G3M78_11325</name>
</gene>
<dbReference type="SUPFAM" id="SSF56176">
    <property type="entry name" value="FAD-binding/transporter-associated domain-like"/>
    <property type="match status" value="1"/>
</dbReference>
<evidence type="ECO:0000256" key="1">
    <source>
        <dbReference type="ARBA" id="ARBA00001974"/>
    </source>
</evidence>
<protein>
    <submittedName>
        <fullName evidence="6">FAD-binding oxidoreductase</fullName>
    </submittedName>
</protein>
<dbReference type="InterPro" id="IPR016167">
    <property type="entry name" value="FAD-bd_PCMH_sub1"/>
</dbReference>
<dbReference type="InterPro" id="IPR016166">
    <property type="entry name" value="FAD-bd_PCMH"/>
</dbReference>
<dbReference type="GO" id="GO:0016491">
    <property type="term" value="F:oxidoreductase activity"/>
    <property type="evidence" value="ECO:0007669"/>
    <property type="project" value="UniProtKB-KW"/>
</dbReference>
<dbReference type="GO" id="GO:0071949">
    <property type="term" value="F:FAD binding"/>
    <property type="evidence" value="ECO:0007669"/>
    <property type="project" value="InterPro"/>
</dbReference>
<dbReference type="SUPFAM" id="SSF55103">
    <property type="entry name" value="FAD-linked oxidases, C-terminal domain"/>
    <property type="match status" value="1"/>
</dbReference>
<dbReference type="Pfam" id="PF01565">
    <property type="entry name" value="FAD_binding_4"/>
    <property type="match status" value="1"/>
</dbReference>
<dbReference type="InterPro" id="IPR004113">
    <property type="entry name" value="FAD-bd_oxidored_4_C"/>
</dbReference>
<dbReference type="EMBL" id="CP048620">
    <property type="protein sequence ID" value="QPJ65951.1"/>
    <property type="molecule type" value="Genomic_DNA"/>
</dbReference>
<evidence type="ECO:0000313" key="6">
    <source>
        <dbReference type="EMBL" id="QPJ65951.1"/>
    </source>
</evidence>
<accession>A0A7T0C3N3</accession>
<keyword evidence="4" id="KW-0560">Oxidoreductase</keyword>
<dbReference type="Gene3D" id="3.30.70.2740">
    <property type="match status" value="1"/>
</dbReference>
<sequence length="474" mass="52778">MILKTAPTEISAYLKDASNYAEGHATAVAIPESEDDLREFLKTNEEPITISGAGTGLTAGRTPLGGAVLSVEKFDRIGELADACIEVGAAVRLKDLQTRLKGSGYFYPPNPTEALSFLGGNFATNASGSRSYKFGVTRDYVKEAHVFLADGRHALLKRGETIAEPLSLDDGSCITFPKVSYISPKCKNAAGYYMQADMDWLDIFIGSGGTLGITTRMKLQLRPEPVDFFSAILFFEDEESSWELVNAIKAQQNELISPCSLEYFDCNSLKRLKTKYENTPPTAQAALFVEQDLYKDTNSDAITEAWVEFLDENRVDLESSWFAQSNRDVDRFHEFRHTLPQLLNEEISRKGWVKMGTDLATSDQHFLELMNFYKRSLSQQTIDFVMFGHIGDNHLHINLFPKSGGSQKEEIMTLYHSLVDQVLEWDGTISAEHGIGKLKKEFLRQMVGDAGLADMRKVKAELDPKGLLGQGAIF</sequence>
<dbReference type="PANTHER" id="PTHR42934:SF2">
    <property type="entry name" value="GLYCOLATE OXIDASE SUBUNIT GLCD"/>
    <property type="match status" value="1"/>
</dbReference>
<evidence type="ECO:0000256" key="4">
    <source>
        <dbReference type="ARBA" id="ARBA00023002"/>
    </source>
</evidence>
<reference evidence="7" key="1">
    <citation type="submission" date="2020-02" db="EMBL/GenBank/DDBJ databases">
        <title>Genomic and physiological characterization of two novel Nitrospinaceae genera.</title>
        <authorList>
            <person name="Mueller A.J."/>
            <person name="Jung M.-Y."/>
            <person name="Strachan C.R."/>
            <person name="Herbold C.W."/>
            <person name="Kirkegaard R.H."/>
            <person name="Daims H."/>
        </authorList>
    </citation>
    <scope>NUCLEOTIDE SEQUENCE [LARGE SCALE GENOMIC DNA]</scope>
</reference>
<name>A0A7T0C3N3_9BACT</name>
<dbReference type="PANTHER" id="PTHR42934">
    <property type="entry name" value="GLYCOLATE OXIDASE SUBUNIT GLCD"/>
    <property type="match status" value="1"/>
</dbReference>
<dbReference type="AlphaFoldDB" id="A0A7T0C3N3"/>
<dbReference type="InterPro" id="IPR016171">
    <property type="entry name" value="Vanillyl_alc_oxidase_C-sub2"/>
</dbReference>
<dbReference type="InterPro" id="IPR016169">
    <property type="entry name" value="FAD-bd_PCMH_sub2"/>
</dbReference>